<protein>
    <submittedName>
        <fullName evidence="1">Uncharacterized protein</fullName>
    </submittedName>
</protein>
<evidence type="ECO:0000313" key="2">
    <source>
        <dbReference type="Proteomes" id="UP000035213"/>
    </source>
</evidence>
<dbReference type="AlphaFoldDB" id="A0A0G3M2G6"/>
<evidence type="ECO:0000313" key="1">
    <source>
        <dbReference type="EMBL" id="AKK73376.1"/>
    </source>
</evidence>
<gene>
    <name evidence="1" type="ORF">OK18_12825</name>
</gene>
<dbReference type="Proteomes" id="UP000035213">
    <property type="component" value="Chromosome"/>
</dbReference>
<dbReference type="EMBL" id="CP009928">
    <property type="protein sequence ID" value="AKK73376.1"/>
    <property type="molecule type" value="Genomic_DNA"/>
</dbReference>
<name>A0A0G3M2G6_CHRGL</name>
<dbReference type="PATRIC" id="fig|1324352.5.peg.2670"/>
<dbReference type="KEGG" id="cgn:OK18_12825"/>
<reference evidence="1 2" key="1">
    <citation type="submission" date="2014-11" db="EMBL/GenBank/DDBJ databases">
        <authorList>
            <person name="Park G.-S."/>
            <person name="Hong S.-J."/>
            <person name="Jung B.K."/>
            <person name="Khan A.R."/>
            <person name="Kwak Y."/>
            <person name="Shin J.-H."/>
        </authorList>
    </citation>
    <scope>NUCLEOTIDE SEQUENCE [LARGE SCALE GENOMIC DNA]</scope>
    <source>
        <strain evidence="1 2">DSM 27622</strain>
    </source>
</reference>
<accession>A0A0G3M2G6</accession>
<organism evidence="1 2">
    <name type="scientific">Chryseobacterium gallinarum</name>
    <dbReference type="NCBI Taxonomy" id="1324352"/>
    <lineage>
        <taxon>Bacteria</taxon>
        <taxon>Pseudomonadati</taxon>
        <taxon>Bacteroidota</taxon>
        <taxon>Flavobacteriia</taxon>
        <taxon>Flavobacteriales</taxon>
        <taxon>Weeksellaceae</taxon>
        <taxon>Chryseobacterium group</taxon>
        <taxon>Chryseobacterium</taxon>
    </lineage>
</organism>
<sequence length="70" mass="8425">MKYYNVLAYLKALLRLLTLSRFQWGKDNNFIQRKTSLVNIKFIFHSYFKLKGWQLAIKIINKCLKGQLEN</sequence>
<proteinExistence type="predicted"/>